<evidence type="ECO:0000313" key="3">
    <source>
        <dbReference type="EMBL" id="QDU30840.1"/>
    </source>
</evidence>
<dbReference type="GO" id="GO:0005829">
    <property type="term" value="C:cytosol"/>
    <property type="evidence" value="ECO:0007669"/>
    <property type="project" value="TreeGrafter"/>
</dbReference>
<evidence type="ECO:0000256" key="1">
    <source>
        <dbReference type="ARBA" id="ARBA00022676"/>
    </source>
</evidence>
<proteinExistence type="predicted"/>
<dbReference type="OrthoDB" id="9797795at2"/>
<dbReference type="Gene3D" id="3.40.50.2000">
    <property type="entry name" value="Glycogen Phosphorylase B"/>
    <property type="match status" value="2"/>
</dbReference>
<gene>
    <name evidence="3" type="primary">rfaC</name>
    <name evidence="3" type="ORF">ETAA8_59890</name>
</gene>
<dbReference type="RefSeq" id="WP_145096959.1">
    <property type="nucleotide sequence ID" value="NZ_CP036274.1"/>
</dbReference>
<sequence>MTSQLQTRFLITRLSAIGDCVLTMPMACALRDAFPQAWIGWLAEAPGASLLQGHAALDEVIVAPRRVLQDPVELWKLRGKLRTYKIDITLDPQGLTKSSVLGWLTGAKQRIGFHSPVGREISRWFNNCKITSRQSHVVDRYRELLSVLDIQPGKVRFDVPRQPGATQVMAQWLKEQNLTTQAFAIINAGAGWDSKVWLPERYAAVSRHLLAKHGLPTVVVWAGDREEGWAKEVVAGSQQAARMAPNTTLPELAALSRHARLFVGSDTGPLHLAAAVGVPCAGVYGPTNPAECGPYGSVHRSVQTFLQKGSVKERRKAENVAMQAVTVEQVSAACDQVMENSRASRAAA</sequence>
<evidence type="ECO:0000256" key="2">
    <source>
        <dbReference type="ARBA" id="ARBA00022679"/>
    </source>
</evidence>
<keyword evidence="2 3" id="KW-0808">Transferase</keyword>
<keyword evidence="1" id="KW-0328">Glycosyltransferase</keyword>
<dbReference type="EMBL" id="CP036274">
    <property type="protein sequence ID" value="QDU30840.1"/>
    <property type="molecule type" value="Genomic_DNA"/>
</dbReference>
<organism evidence="3 4">
    <name type="scientific">Anatilimnocola aggregata</name>
    <dbReference type="NCBI Taxonomy" id="2528021"/>
    <lineage>
        <taxon>Bacteria</taxon>
        <taxon>Pseudomonadati</taxon>
        <taxon>Planctomycetota</taxon>
        <taxon>Planctomycetia</taxon>
        <taxon>Pirellulales</taxon>
        <taxon>Pirellulaceae</taxon>
        <taxon>Anatilimnocola</taxon>
    </lineage>
</organism>
<protein>
    <submittedName>
        <fullName evidence="3">Lipopolysaccharide heptosyltransferase 1</fullName>
        <ecNumber evidence="3">2.-.-.-</ecNumber>
    </submittedName>
</protein>
<dbReference type="GO" id="GO:0009244">
    <property type="term" value="P:lipopolysaccharide core region biosynthetic process"/>
    <property type="evidence" value="ECO:0007669"/>
    <property type="project" value="TreeGrafter"/>
</dbReference>
<dbReference type="Pfam" id="PF01075">
    <property type="entry name" value="Glyco_transf_9"/>
    <property type="match status" value="1"/>
</dbReference>
<dbReference type="AlphaFoldDB" id="A0A517YKV8"/>
<dbReference type="CDD" id="cd03789">
    <property type="entry name" value="GT9_LPS_heptosyltransferase"/>
    <property type="match status" value="1"/>
</dbReference>
<dbReference type="EC" id="2.-.-.-" evidence="3"/>
<dbReference type="InterPro" id="IPR002201">
    <property type="entry name" value="Glyco_trans_9"/>
</dbReference>
<dbReference type="PANTHER" id="PTHR30160:SF1">
    <property type="entry name" value="LIPOPOLYSACCHARIDE 1,2-N-ACETYLGLUCOSAMINETRANSFERASE-RELATED"/>
    <property type="match status" value="1"/>
</dbReference>
<dbReference type="GO" id="GO:0008713">
    <property type="term" value="F:ADP-heptose-lipopolysaccharide heptosyltransferase activity"/>
    <property type="evidence" value="ECO:0007669"/>
    <property type="project" value="TreeGrafter"/>
</dbReference>
<dbReference type="SUPFAM" id="SSF53756">
    <property type="entry name" value="UDP-Glycosyltransferase/glycogen phosphorylase"/>
    <property type="match status" value="1"/>
</dbReference>
<evidence type="ECO:0000313" key="4">
    <source>
        <dbReference type="Proteomes" id="UP000315017"/>
    </source>
</evidence>
<dbReference type="InterPro" id="IPR051199">
    <property type="entry name" value="LPS_LOS_Heptosyltrfase"/>
</dbReference>
<dbReference type="KEGG" id="aagg:ETAA8_59890"/>
<keyword evidence="4" id="KW-1185">Reference proteome</keyword>
<dbReference type="Proteomes" id="UP000315017">
    <property type="component" value="Chromosome"/>
</dbReference>
<reference evidence="3 4" key="1">
    <citation type="submission" date="2019-02" db="EMBL/GenBank/DDBJ databases">
        <title>Deep-cultivation of Planctomycetes and their phenomic and genomic characterization uncovers novel biology.</title>
        <authorList>
            <person name="Wiegand S."/>
            <person name="Jogler M."/>
            <person name="Boedeker C."/>
            <person name="Pinto D."/>
            <person name="Vollmers J."/>
            <person name="Rivas-Marin E."/>
            <person name="Kohn T."/>
            <person name="Peeters S.H."/>
            <person name="Heuer A."/>
            <person name="Rast P."/>
            <person name="Oberbeckmann S."/>
            <person name="Bunk B."/>
            <person name="Jeske O."/>
            <person name="Meyerdierks A."/>
            <person name="Storesund J.E."/>
            <person name="Kallscheuer N."/>
            <person name="Luecker S."/>
            <person name="Lage O.M."/>
            <person name="Pohl T."/>
            <person name="Merkel B.J."/>
            <person name="Hornburger P."/>
            <person name="Mueller R.-W."/>
            <person name="Bruemmer F."/>
            <person name="Labrenz M."/>
            <person name="Spormann A.M."/>
            <person name="Op den Camp H."/>
            <person name="Overmann J."/>
            <person name="Amann R."/>
            <person name="Jetten M.S.M."/>
            <person name="Mascher T."/>
            <person name="Medema M.H."/>
            <person name="Devos D.P."/>
            <person name="Kaster A.-K."/>
            <person name="Ovreas L."/>
            <person name="Rohde M."/>
            <person name="Galperin M.Y."/>
            <person name="Jogler C."/>
        </authorList>
    </citation>
    <scope>NUCLEOTIDE SEQUENCE [LARGE SCALE GENOMIC DNA]</scope>
    <source>
        <strain evidence="3 4">ETA_A8</strain>
    </source>
</reference>
<accession>A0A517YKV8</accession>
<dbReference type="PANTHER" id="PTHR30160">
    <property type="entry name" value="TETRAACYLDISACCHARIDE 4'-KINASE-RELATED"/>
    <property type="match status" value="1"/>
</dbReference>
<name>A0A517YKV8_9BACT</name>